<protein>
    <submittedName>
        <fullName evidence="1">Uncharacterized protein</fullName>
    </submittedName>
</protein>
<gene>
    <name evidence="1" type="ORF">BE21_03565</name>
</gene>
<evidence type="ECO:0000313" key="1">
    <source>
        <dbReference type="EMBL" id="KYG05869.1"/>
    </source>
</evidence>
<dbReference type="EMBL" id="JEME01001879">
    <property type="protein sequence ID" value="KYG05869.1"/>
    <property type="molecule type" value="Genomic_DNA"/>
</dbReference>
<evidence type="ECO:0000313" key="2">
    <source>
        <dbReference type="Proteomes" id="UP000075502"/>
    </source>
</evidence>
<comment type="caution">
    <text evidence="1">The sequence shown here is derived from an EMBL/GenBank/DDBJ whole genome shotgun (WGS) entry which is preliminary data.</text>
</comment>
<accession>A0A150TMF8</accession>
<organism evidence="1 2">
    <name type="scientific">Sorangium cellulosum</name>
    <name type="common">Polyangium cellulosum</name>
    <dbReference type="NCBI Taxonomy" id="56"/>
    <lineage>
        <taxon>Bacteria</taxon>
        <taxon>Pseudomonadati</taxon>
        <taxon>Myxococcota</taxon>
        <taxon>Polyangia</taxon>
        <taxon>Polyangiales</taxon>
        <taxon>Polyangiaceae</taxon>
        <taxon>Sorangium</taxon>
    </lineage>
</organism>
<dbReference type="Proteomes" id="UP000075502">
    <property type="component" value="Unassembled WGS sequence"/>
</dbReference>
<name>A0A150TMF8_SORCE</name>
<sequence length="65" mass="7056">MFATPACAARDEKAAHRASRLLHGLGFRPGEFHLERYLPGAPGRYLLVMGGRRIQPSGNGGGRPR</sequence>
<proteinExistence type="predicted"/>
<reference evidence="1 2" key="1">
    <citation type="submission" date="2014-02" db="EMBL/GenBank/DDBJ databases">
        <title>The small core and large imbalanced accessory genome model reveals a collaborative survival strategy of Sorangium cellulosum strains in nature.</title>
        <authorList>
            <person name="Han K."/>
            <person name="Peng R."/>
            <person name="Blom J."/>
            <person name="Li Y.-Z."/>
        </authorList>
    </citation>
    <scope>NUCLEOTIDE SEQUENCE [LARGE SCALE GENOMIC DNA]</scope>
    <source>
        <strain evidence="1 2">So0007-03</strain>
    </source>
</reference>
<dbReference type="AlphaFoldDB" id="A0A150TMF8"/>